<evidence type="ECO:0000256" key="3">
    <source>
        <dbReference type="ARBA" id="ARBA00022722"/>
    </source>
</evidence>
<keyword evidence="4" id="KW-0255">Endonuclease</keyword>
<keyword evidence="7" id="KW-0732">Signal</keyword>
<evidence type="ECO:0000256" key="6">
    <source>
        <dbReference type="ARBA" id="ARBA00022918"/>
    </source>
</evidence>
<reference evidence="9" key="1">
    <citation type="journal article" date="2023" name="G3 (Bethesda)">
        <title>A reference genome for the long-term kleptoplast-retaining sea slug Elysia crispata morphotype clarki.</title>
        <authorList>
            <person name="Eastman K.E."/>
            <person name="Pendleton A.L."/>
            <person name="Shaikh M.A."/>
            <person name="Suttiyut T."/>
            <person name="Ogas R."/>
            <person name="Tomko P."/>
            <person name="Gavelis G."/>
            <person name="Widhalm J.R."/>
            <person name="Wisecaver J.H."/>
        </authorList>
    </citation>
    <scope>NUCLEOTIDE SEQUENCE</scope>
    <source>
        <strain evidence="9">ECLA1</strain>
    </source>
</reference>
<evidence type="ECO:0000256" key="7">
    <source>
        <dbReference type="SAM" id="SignalP"/>
    </source>
</evidence>
<keyword evidence="1" id="KW-0808">Transferase</keyword>
<evidence type="ECO:0000256" key="2">
    <source>
        <dbReference type="ARBA" id="ARBA00022695"/>
    </source>
</evidence>
<accession>A0AAE0Y411</accession>
<feature type="chain" id="PRO_5042205192" description="Reverse transcriptase RNase H-like domain-containing protein" evidence="7">
    <location>
        <begin position="27"/>
        <end position="77"/>
    </location>
</feature>
<dbReference type="GO" id="GO:0004519">
    <property type="term" value="F:endonuclease activity"/>
    <property type="evidence" value="ECO:0007669"/>
    <property type="project" value="UniProtKB-KW"/>
</dbReference>
<feature type="domain" description="Reverse transcriptase RNase H-like" evidence="8">
    <location>
        <begin position="16"/>
        <end position="66"/>
    </location>
</feature>
<dbReference type="Proteomes" id="UP001283361">
    <property type="component" value="Unassembled WGS sequence"/>
</dbReference>
<name>A0AAE0Y411_9GAST</name>
<keyword evidence="6" id="KW-0695">RNA-directed DNA polymerase</keyword>
<dbReference type="Pfam" id="PF17917">
    <property type="entry name" value="RT_RNaseH"/>
    <property type="match status" value="1"/>
</dbReference>
<organism evidence="9 10">
    <name type="scientific">Elysia crispata</name>
    <name type="common">lettuce slug</name>
    <dbReference type="NCBI Taxonomy" id="231223"/>
    <lineage>
        <taxon>Eukaryota</taxon>
        <taxon>Metazoa</taxon>
        <taxon>Spiralia</taxon>
        <taxon>Lophotrochozoa</taxon>
        <taxon>Mollusca</taxon>
        <taxon>Gastropoda</taxon>
        <taxon>Heterobranchia</taxon>
        <taxon>Euthyneura</taxon>
        <taxon>Panpulmonata</taxon>
        <taxon>Sacoglossa</taxon>
        <taxon>Placobranchoidea</taxon>
        <taxon>Plakobranchidae</taxon>
        <taxon>Elysia</taxon>
    </lineage>
</organism>
<gene>
    <name evidence="9" type="ORF">RRG08_055900</name>
</gene>
<keyword evidence="3" id="KW-0540">Nuclease</keyword>
<sequence length="77" mass="8756">MSFLFGLTSAIFLLFLELLALKWAVCKKFRGYLRGATFTVFTDNNPPRHLHSAKLGATEQRWVGSIQLHRKVSSCQT</sequence>
<evidence type="ECO:0000256" key="5">
    <source>
        <dbReference type="ARBA" id="ARBA00022801"/>
    </source>
</evidence>
<evidence type="ECO:0000313" key="9">
    <source>
        <dbReference type="EMBL" id="KAK3732316.1"/>
    </source>
</evidence>
<comment type="caution">
    <text evidence="9">The sequence shown here is derived from an EMBL/GenBank/DDBJ whole genome shotgun (WGS) entry which is preliminary data.</text>
</comment>
<dbReference type="InterPro" id="IPR041373">
    <property type="entry name" value="RT_RNaseH"/>
</dbReference>
<dbReference type="AlphaFoldDB" id="A0AAE0Y411"/>
<evidence type="ECO:0000256" key="4">
    <source>
        <dbReference type="ARBA" id="ARBA00022759"/>
    </source>
</evidence>
<dbReference type="EMBL" id="JAWDGP010006973">
    <property type="protein sequence ID" value="KAK3732316.1"/>
    <property type="molecule type" value="Genomic_DNA"/>
</dbReference>
<protein>
    <recommendedName>
        <fullName evidence="8">Reverse transcriptase RNase H-like domain-containing protein</fullName>
    </recommendedName>
</protein>
<evidence type="ECO:0000259" key="8">
    <source>
        <dbReference type="Pfam" id="PF17917"/>
    </source>
</evidence>
<evidence type="ECO:0000256" key="1">
    <source>
        <dbReference type="ARBA" id="ARBA00022679"/>
    </source>
</evidence>
<dbReference type="GO" id="GO:0016787">
    <property type="term" value="F:hydrolase activity"/>
    <property type="evidence" value="ECO:0007669"/>
    <property type="project" value="UniProtKB-KW"/>
</dbReference>
<keyword evidence="2" id="KW-0548">Nucleotidyltransferase</keyword>
<evidence type="ECO:0000313" key="10">
    <source>
        <dbReference type="Proteomes" id="UP001283361"/>
    </source>
</evidence>
<keyword evidence="5" id="KW-0378">Hydrolase</keyword>
<keyword evidence="10" id="KW-1185">Reference proteome</keyword>
<feature type="signal peptide" evidence="7">
    <location>
        <begin position="1"/>
        <end position="26"/>
    </location>
</feature>
<proteinExistence type="predicted"/>
<dbReference type="GO" id="GO:0003964">
    <property type="term" value="F:RNA-directed DNA polymerase activity"/>
    <property type="evidence" value="ECO:0007669"/>
    <property type="project" value="UniProtKB-KW"/>
</dbReference>